<organism evidence="1 2">
    <name type="scientific">Paenacidovorax monticola</name>
    <dbReference type="NCBI Taxonomy" id="1926868"/>
    <lineage>
        <taxon>Bacteria</taxon>
        <taxon>Pseudomonadati</taxon>
        <taxon>Pseudomonadota</taxon>
        <taxon>Betaproteobacteria</taxon>
        <taxon>Burkholderiales</taxon>
        <taxon>Comamonadaceae</taxon>
        <taxon>Paenacidovorax</taxon>
    </lineage>
</organism>
<evidence type="ECO:0008006" key="3">
    <source>
        <dbReference type="Google" id="ProtNLM"/>
    </source>
</evidence>
<dbReference type="RefSeq" id="WP_187735867.1">
    <property type="nucleotide sequence ID" value="NZ_CP060790.1"/>
</dbReference>
<dbReference type="EMBL" id="CP060790">
    <property type="protein sequence ID" value="QNP58882.1"/>
    <property type="molecule type" value="Genomic_DNA"/>
</dbReference>
<proteinExistence type="predicted"/>
<dbReference type="AlphaFoldDB" id="A0A7H0HEB6"/>
<gene>
    <name evidence="1" type="ORF">H9L24_18455</name>
</gene>
<dbReference type="Gene3D" id="3.30.450.30">
    <property type="entry name" value="Dynein light chain 2a, cytoplasmic"/>
    <property type="match status" value="1"/>
</dbReference>
<sequence length="184" mass="19290">MAVVDQGIAGFRRAATSGAVAVVGVGMKALDGARLGAAPAPRSPPAFAEGAGRVRKRPWIPSHTVHRARRMLARLAPGAGLQAVLVSSLNGGETARLSMRPDRVDGRGLAAMAGSMMAMARAVGREVQWPACRRLTFETPEGVAVFLAIEGPVPCVLCLLHDSRAPVERVLWLATEVARALESP</sequence>
<name>A0A7H0HEB6_9BURK</name>
<accession>A0A7H0HEB6</accession>
<dbReference type="SUPFAM" id="SSF103196">
    <property type="entry name" value="Roadblock/LC7 domain"/>
    <property type="match status" value="1"/>
</dbReference>
<dbReference type="KEGG" id="amon:H9L24_18455"/>
<evidence type="ECO:0000313" key="2">
    <source>
        <dbReference type="Proteomes" id="UP000516057"/>
    </source>
</evidence>
<evidence type="ECO:0000313" key="1">
    <source>
        <dbReference type="EMBL" id="QNP58882.1"/>
    </source>
</evidence>
<keyword evidence="2" id="KW-1185">Reference proteome</keyword>
<reference evidence="1 2" key="1">
    <citation type="submission" date="2020-08" db="EMBL/GenBank/DDBJ databases">
        <title>Genome sequence of Acidovorax monticola KACC 19171T.</title>
        <authorList>
            <person name="Hyun D.-W."/>
            <person name="Bae J.-W."/>
        </authorList>
    </citation>
    <scope>NUCLEOTIDE SEQUENCE [LARGE SCALE GENOMIC DNA]</scope>
    <source>
        <strain evidence="1 2">KACC 19171</strain>
    </source>
</reference>
<protein>
    <recommendedName>
        <fullName evidence="3">Roadblock/LC7 domain-containing protein</fullName>
    </recommendedName>
</protein>
<dbReference type="Proteomes" id="UP000516057">
    <property type="component" value="Chromosome"/>
</dbReference>